<dbReference type="EMBL" id="AP014965">
    <property type="protein sequence ID" value="BAT08888.1"/>
    <property type="molecule type" value="Genomic_DNA"/>
</dbReference>
<dbReference type="Gramene" id="Os09t0508951-01">
    <property type="protein sequence ID" value="Os09t0508951-01"/>
    <property type="gene ID" value="Os09g0508951"/>
</dbReference>
<feature type="non-terminal residue" evidence="2">
    <location>
        <position position="1"/>
    </location>
</feature>
<feature type="compositionally biased region" description="Low complexity" evidence="1">
    <location>
        <begin position="16"/>
        <end position="25"/>
    </location>
</feature>
<feature type="region of interest" description="Disordered" evidence="1">
    <location>
        <begin position="1"/>
        <end position="127"/>
    </location>
</feature>
<dbReference type="PaxDb" id="39947-A0A0P0XP71"/>
<evidence type="ECO:0000256" key="1">
    <source>
        <dbReference type="SAM" id="MobiDB-lite"/>
    </source>
</evidence>
<reference evidence="3" key="1">
    <citation type="journal article" date="2005" name="Nature">
        <title>The map-based sequence of the rice genome.</title>
        <authorList>
            <consortium name="International rice genome sequencing project (IRGSP)"/>
            <person name="Matsumoto T."/>
            <person name="Wu J."/>
            <person name="Kanamori H."/>
            <person name="Katayose Y."/>
            <person name="Fujisawa M."/>
            <person name="Namiki N."/>
            <person name="Mizuno H."/>
            <person name="Yamamoto K."/>
            <person name="Antonio B.A."/>
            <person name="Baba T."/>
            <person name="Sakata K."/>
            <person name="Nagamura Y."/>
            <person name="Aoki H."/>
            <person name="Arikawa K."/>
            <person name="Arita K."/>
            <person name="Bito T."/>
            <person name="Chiden Y."/>
            <person name="Fujitsuka N."/>
            <person name="Fukunaka R."/>
            <person name="Hamada M."/>
            <person name="Harada C."/>
            <person name="Hayashi A."/>
            <person name="Hijishita S."/>
            <person name="Honda M."/>
            <person name="Hosokawa S."/>
            <person name="Ichikawa Y."/>
            <person name="Idonuma A."/>
            <person name="Iijima M."/>
            <person name="Ikeda M."/>
            <person name="Ikeno M."/>
            <person name="Ito K."/>
            <person name="Ito S."/>
            <person name="Ito T."/>
            <person name="Ito Y."/>
            <person name="Ito Y."/>
            <person name="Iwabuchi A."/>
            <person name="Kamiya K."/>
            <person name="Karasawa W."/>
            <person name="Kurita K."/>
            <person name="Katagiri S."/>
            <person name="Kikuta A."/>
            <person name="Kobayashi H."/>
            <person name="Kobayashi N."/>
            <person name="Machita K."/>
            <person name="Maehara T."/>
            <person name="Masukawa M."/>
            <person name="Mizubayashi T."/>
            <person name="Mukai Y."/>
            <person name="Nagasaki H."/>
            <person name="Nagata Y."/>
            <person name="Naito S."/>
            <person name="Nakashima M."/>
            <person name="Nakama Y."/>
            <person name="Nakamichi Y."/>
            <person name="Nakamura M."/>
            <person name="Meguro A."/>
            <person name="Negishi M."/>
            <person name="Ohta I."/>
            <person name="Ohta T."/>
            <person name="Okamoto M."/>
            <person name="Ono N."/>
            <person name="Saji S."/>
            <person name="Sakaguchi M."/>
            <person name="Sakai K."/>
            <person name="Shibata M."/>
            <person name="Shimokawa T."/>
            <person name="Song J."/>
            <person name="Takazaki Y."/>
            <person name="Terasawa K."/>
            <person name="Tsugane M."/>
            <person name="Tsuji K."/>
            <person name="Ueda S."/>
            <person name="Waki K."/>
            <person name="Yamagata H."/>
            <person name="Yamamoto M."/>
            <person name="Yamamoto S."/>
            <person name="Yamane H."/>
            <person name="Yoshiki S."/>
            <person name="Yoshihara R."/>
            <person name="Yukawa K."/>
            <person name="Zhong H."/>
            <person name="Yano M."/>
            <person name="Yuan Q."/>
            <person name="Ouyang S."/>
            <person name="Liu J."/>
            <person name="Jones K.M."/>
            <person name="Gansberger K."/>
            <person name="Moffat K."/>
            <person name="Hill J."/>
            <person name="Bera J."/>
            <person name="Fadrosh D."/>
            <person name="Jin S."/>
            <person name="Johri S."/>
            <person name="Kim M."/>
            <person name="Overton L."/>
            <person name="Reardon M."/>
            <person name="Tsitrin T."/>
            <person name="Vuong H."/>
            <person name="Weaver B."/>
            <person name="Ciecko A."/>
            <person name="Tallon L."/>
            <person name="Jackson J."/>
            <person name="Pai G."/>
            <person name="Aken S.V."/>
            <person name="Utterback T."/>
            <person name="Reidmuller S."/>
            <person name="Feldblyum T."/>
            <person name="Hsiao J."/>
            <person name="Zismann V."/>
            <person name="Iobst S."/>
            <person name="de Vazeille A.R."/>
            <person name="Buell C.R."/>
            <person name="Ying K."/>
            <person name="Li Y."/>
            <person name="Lu T."/>
            <person name="Huang Y."/>
            <person name="Zhao Q."/>
            <person name="Feng Q."/>
            <person name="Zhang L."/>
            <person name="Zhu J."/>
            <person name="Weng Q."/>
            <person name="Mu J."/>
            <person name="Lu Y."/>
            <person name="Fan D."/>
            <person name="Liu Y."/>
            <person name="Guan J."/>
            <person name="Zhang Y."/>
            <person name="Yu S."/>
            <person name="Liu X."/>
            <person name="Zhang Y."/>
            <person name="Hong G."/>
            <person name="Han B."/>
            <person name="Choisne N."/>
            <person name="Demange N."/>
            <person name="Orjeda G."/>
            <person name="Samain S."/>
            <person name="Cattolico L."/>
            <person name="Pelletier E."/>
            <person name="Couloux A."/>
            <person name="Segurens B."/>
            <person name="Wincker P."/>
            <person name="D'Hont A."/>
            <person name="Scarpelli C."/>
            <person name="Weissenbach J."/>
            <person name="Salanoubat M."/>
            <person name="Quetier F."/>
            <person name="Yu Y."/>
            <person name="Kim H.R."/>
            <person name="Rambo T."/>
            <person name="Currie J."/>
            <person name="Collura K."/>
            <person name="Luo M."/>
            <person name="Yang T."/>
            <person name="Ammiraju J.S.S."/>
            <person name="Engler F."/>
            <person name="Soderlund C."/>
            <person name="Wing R.A."/>
            <person name="Palmer L.E."/>
            <person name="de la Bastide M."/>
            <person name="Spiegel L."/>
            <person name="Nascimento L."/>
            <person name="Zutavern T."/>
            <person name="O'Shaughnessy A."/>
            <person name="Dike S."/>
            <person name="Dedhia N."/>
            <person name="Preston R."/>
            <person name="Balija V."/>
            <person name="McCombie W.R."/>
            <person name="Chow T."/>
            <person name="Chen H."/>
            <person name="Chung M."/>
            <person name="Chen C."/>
            <person name="Shaw J."/>
            <person name="Wu H."/>
            <person name="Hsiao K."/>
            <person name="Chao Y."/>
            <person name="Chu M."/>
            <person name="Cheng C."/>
            <person name="Hour A."/>
            <person name="Lee P."/>
            <person name="Lin S."/>
            <person name="Lin Y."/>
            <person name="Liou J."/>
            <person name="Liu S."/>
            <person name="Hsing Y."/>
            <person name="Raghuvanshi S."/>
            <person name="Mohanty A."/>
            <person name="Bharti A.K."/>
            <person name="Gaur A."/>
            <person name="Gupta V."/>
            <person name="Kumar D."/>
            <person name="Ravi V."/>
            <person name="Vij S."/>
            <person name="Kapur A."/>
            <person name="Khurana P."/>
            <person name="Khurana P."/>
            <person name="Khurana J.P."/>
            <person name="Tyagi A.K."/>
            <person name="Gaikwad K."/>
            <person name="Singh A."/>
            <person name="Dalal V."/>
            <person name="Srivastava S."/>
            <person name="Dixit A."/>
            <person name="Pal A.K."/>
            <person name="Ghazi I.A."/>
            <person name="Yadav M."/>
            <person name="Pandit A."/>
            <person name="Bhargava A."/>
            <person name="Sureshbabu K."/>
            <person name="Batra K."/>
            <person name="Sharma T.R."/>
            <person name="Mohapatra T."/>
            <person name="Singh N.K."/>
            <person name="Messing J."/>
            <person name="Nelson A.B."/>
            <person name="Fuks G."/>
            <person name="Kavchok S."/>
            <person name="Keizer G."/>
            <person name="Linton E."/>
            <person name="Llaca V."/>
            <person name="Song R."/>
            <person name="Tanyolac B."/>
            <person name="Young S."/>
            <person name="Ho-Il K."/>
            <person name="Hahn J.H."/>
            <person name="Sangsakoo G."/>
            <person name="Vanavichit A."/>
            <person name="de Mattos Luiz.A.T."/>
            <person name="Zimmer P.D."/>
            <person name="Malone G."/>
            <person name="Dellagostin O."/>
            <person name="de Oliveira A.C."/>
            <person name="Bevan M."/>
            <person name="Bancroft I."/>
            <person name="Minx P."/>
            <person name="Cordum H."/>
            <person name="Wilson R."/>
            <person name="Cheng Z."/>
            <person name="Jin W."/>
            <person name="Jiang J."/>
            <person name="Leong S.A."/>
            <person name="Iwama H."/>
            <person name="Gojobori T."/>
            <person name="Itoh T."/>
            <person name="Niimura Y."/>
            <person name="Fujii Y."/>
            <person name="Habara T."/>
            <person name="Sakai H."/>
            <person name="Sato Y."/>
            <person name="Wilson G."/>
            <person name="Kumar K."/>
            <person name="McCouch S."/>
            <person name="Juretic N."/>
            <person name="Hoen D."/>
            <person name="Wright S."/>
            <person name="Bruskiewich R."/>
            <person name="Bureau T."/>
            <person name="Miyao A."/>
            <person name="Hirochika H."/>
            <person name="Nishikawa T."/>
            <person name="Kadowaki K."/>
            <person name="Sugiura M."/>
            <person name="Burr B."/>
            <person name="Sasaki T."/>
        </authorList>
    </citation>
    <scope>NUCLEOTIDE SEQUENCE [LARGE SCALE GENOMIC DNA]</scope>
    <source>
        <strain evidence="3">cv. Nipponbare</strain>
    </source>
</reference>
<gene>
    <name evidence="2" type="ordered locus">Os09g0508951</name>
    <name evidence="2" type="ORF">OSNPB_090508951</name>
</gene>
<protein>
    <submittedName>
        <fullName evidence="2">Os09g0508951 protein</fullName>
    </submittedName>
</protein>
<evidence type="ECO:0000313" key="3">
    <source>
        <dbReference type="Proteomes" id="UP000059680"/>
    </source>
</evidence>
<keyword evidence="3" id="KW-1185">Reference proteome</keyword>
<dbReference type="AlphaFoldDB" id="A0A0P0XP71"/>
<dbReference type="InParanoid" id="A0A0P0XP71"/>
<dbReference type="Proteomes" id="UP000059680">
    <property type="component" value="Chromosome 9"/>
</dbReference>
<reference evidence="2 3" key="3">
    <citation type="journal article" date="2013" name="Rice">
        <title>Improvement of the Oryza sativa Nipponbare reference genome using next generation sequence and optical map data.</title>
        <authorList>
            <person name="Kawahara Y."/>
            <person name="de la Bastide M."/>
            <person name="Hamilton J.P."/>
            <person name="Kanamori H."/>
            <person name="McCombie W.R."/>
            <person name="Ouyang S."/>
            <person name="Schwartz D.C."/>
            <person name="Tanaka T."/>
            <person name="Wu J."/>
            <person name="Zhou S."/>
            <person name="Childs K.L."/>
            <person name="Davidson R.M."/>
            <person name="Lin H."/>
            <person name="Quesada-Ocampo L."/>
            <person name="Vaillancourt B."/>
            <person name="Sakai H."/>
            <person name="Lee S.S."/>
            <person name="Kim J."/>
            <person name="Numa H."/>
            <person name="Itoh T."/>
            <person name="Buell C.R."/>
            <person name="Matsumoto T."/>
        </authorList>
    </citation>
    <scope>NUCLEOTIDE SEQUENCE [LARGE SCALE GENOMIC DNA]</scope>
    <source>
        <strain evidence="3">cv. Nipponbare</strain>
    </source>
</reference>
<feature type="compositionally biased region" description="Low complexity" evidence="1">
    <location>
        <begin position="97"/>
        <end position="119"/>
    </location>
</feature>
<accession>A0A0P0XP71</accession>
<name>A0A0P0XP71_ORYSJ</name>
<reference evidence="2 3" key="2">
    <citation type="journal article" date="2013" name="Plant Cell Physiol.">
        <title>Rice Annotation Project Database (RAP-DB): an integrative and interactive database for rice genomics.</title>
        <authorList>
            <person name="Sakai H."/>
            <person name="Lee S.S."/>
            <person name="Tanaka T."/>
            <person name="Numa H."/>
            <person name="Kim J."/>
            <person name="Kawahara Y."/>
            <person name="Wakimoto H."/>
            <person name="Yang C.C."/>
            <person name="Iwamoto M."/>
            <person name="Abe T."/>
            <person name="Yamada Y."/>
            <person name="Muto A."/>
            <person name="Inokuchi H."/>
            <person name="Ikemura T."/>
            <person name="Matsumoto T."/>
            <person name="Sasaki T."/>
            <person name="Itoh T."/>
        </authorList>
    </citation>
    <scope>NUCLEOTIDE SEQUENCE [LARGE SCALE GENOMIC DNA]</scope>
    <source>
        <strain evidence="3">cv. Nipponbare</strain>
    </source>
</reference>
<proteinExistence type="predicted"/>
<sequence length="127" mass="13876">TASQLCETASRRRSIALRPPLAPTARRPRHRWSAILGSSQPHPHRLRRLVPPPSRDAVPPFRSAVSRPRRRPAVSPPLPPLTTTPQPHQGADDASPRSRSSQQPSGSSQQPSGSSQQPSYEPTSLNH</sequence>
<evidence type="ECO:0000313" key="2">
    <source>
        <dbReference type="EMBL" id="BAT08888.1"/>
    </source>
</evidence>
<organism evidence="2 3">
    <name type="scientific">Oryza sativa subsp. japonica</name>
    <name type="common">Rice</name>
    <dbReference type="NCBI Taxonomy" id="39947"/>
    <lineage>
        <taxon>Eukaryota</taxon>
        <taxon>Viridiplantae</taxon>
        <taxon>Streptophyta</taxon>
        <taxon>Embryophyta</taxon>
        <taxon>Tracheophyta</taxon>
        <taxon>Spermatophyta</taxon>
        <taxon>Magnoliopsida</taxon>
        <taxon>Liliopsida</taxon>
        <taxon>Poales</taxon>
        <taxon>Poaceae</taxon>
        <taxon>BOP clade</taxon>
        <taxon>Oryzoideae</taxon>
        <taxon>Oryzeae</taxon>
        <taxon>Oryzinae</taxon>
        <taxon>Oryza</taxon>
        <taxon>Oryza sativa</taxon>
    </lineage>
</organism>